<evidence type="ECO:0000313" key="3">
    <source>
        <dbReference type="Proteomes" id="UP000279833"/>
    </source>
</evidence>
<reference evidence="2 3" key="2">
    <citation type="submission" date="2018-11" db="EMBL/GenBank/DDBJ databases">
        <authorList>
            <consortium name="Pathogen Informatics"/>
        </authorList>
    </citation>
    <scope>NUCLEOTIDE SEQUENCE [LARGE SCALE GENOMIC DNA]</scope>
    <source>
        <strain evidence="2">Dakar</strain>
        <strain evidence="3">Dakar, Senegal</strain>
    </source>
</reference>
<sequence>MNNSIQDNAINSTGRFKLFSMINLSNSKMLKSCKTEKFRINLILRLRSIWSRSSLKSQRIESKHIHMSFINYDHNHNNNHHHHHHHYNPRPHHYHHRHHQKQKQYHHEHQQNCPCQSQSTYDPLNNPLKVERLDTGQMIDYSKQPNDNIQILLSRKYHSESCLFHPYNMHNYIHKCSHIHYHYDYNPCSKSIPNQIRNDINNLSCQLSNIKLQSSYIKHSLTTGNICCLYTLNCVPSLECITQPISSTTSELMSLSSASSSSSSTSANAVLSLPIFAFTSASDPP</sequence>
<dbReference type="EMBL" id="UZAK01032468">
    <property type="protein sequence ID" value="VDP27734.1"/>
    <property type="molecule type" value="Genomic_DNA"/>
</dbReference>
<feature type="compositionally biased region" description="Basic residues" evidence="1">
    <location>
        <begin position="77"/>
        <end position="104"/>
    </location>
</feature>
<name>A0A183JYI0_9TREM</name>
<dbReference type="AlphaFoldDB" id="A0A183JYI0"/>
<evidence type="ECO:0000313" key="4">
    <source>
        <dbReference type="WBParaSite" id="SCUD_0000778601-mRNA-1"/>
    </source>
</evidence>
<protein>
    <submittedName>
        <fullName evidence="4">GATA zinc finger domain-containing protein 14-like</fullName>
    </submittedName>
</protein>
<evidence type="ECO:0000313" key="2">
    <source>
        <dbReference type="EMBL" id="VDP27734.1"/>
    </source>
</evidence>
<evidence type="ECO:0000256" key="1">
    <source>
        <dbReference type="SAM" id="MobiDB-lite"/>
    </source>
</evidence>
<reference evidence="4" key="1">
    <citation type="submission" date="2016-06" db="UniProtKB">
        <authorList>
            <consortium name="WormBaseParasite"/>
        </authorList>
    </citation>
    <scope>IDENTIFICATION</scope>
</reference>
<keyword evidence="3" id="KW-1185">Reference proteome</keyword>
<dbReference type="STRING" id="6186.A0A183JYI0"/>
<accession>A0A183JYI0</accession>
<dbReference type="WBParaSite" id="SCUD_0000778601-mRNA-1">
    <property type="protein sequence ID" value="SCUD_0000778601-mRNA-1"/>
    <property type="gene ID" value="SCUD_0000778601"/>
</dbReference>
<dbReference type="Proteomes" id="UP000279833">
    <property type="component" value="Unassembled WGS sequence"/>
</dbReference>
<organism evidence="4">
    <name type="scientific">Schistosoma curassoni</name>
    <dbReference type="NCBI Taxonomy" id="6186"/>
    <lineage>
        <taxon>Eukaryota</taxon>
        <taxon>Metazoa</taxon>
        <taxon>Spiralia</taxon>
        <taxon>Lophotrochozoa</taxon>
        <taxon>Platyhelminthes</taxon>
        <taxon>Trematoda</taxon>
        <taxon>Digenea</taxon>
        <taxon>Strigeidida</taxon>
        <taxon>Schistosomatoidea</taxon>
        <taxon>Schistosomatidae</taxon>
        <taxon>Schistosoma</taxon>
    </lineage>
</organism>
<proteinExistence type="predicted"/>
<gene>
    <name evidence="2" type="ORF">SCUD_LOCUS7786</name>
</gene>
<feature type="region of interest" description="Disordered" evidence="1">
    <location>
        <begin position="72"/>
        <end position="110"/>
    </location>
</feature>